<dbReference type="EMBL" id="MU826897">
    <property type="protein sequence ID" value="KAJ7369628.1"/>
    <property type="molecule type" value="Genomic_DNA"/>
</dbReference>
<dbReference type="Gene3D" id="1.20.5.170">
    <property type="match status" value="1"/>
</dbReference>
<sequence length="79" mass="8952">MAYAKKDQEGKSRLERFQDTARDFGHFLYNKEGENGTVQVMGRNGKSWGLVPIPAAITNYDDVDDLVSTVNKFLKRESP</sequence>
<evidence type="ECO:0000313" key="2">
    <source>
        <dbReference type="Proteomes" id="UP001163046"/>
    </source>
</evidence>
<name>A0A9X0CPN6_9CNID</name>
<evidence type="ECO:0000313" key="1">
    <source>
        <dbReference type="EMBL" id="KAJ7369628.1"/>
    </source>
</evidence>
<proteinExistence type="predicted"/>
<gene>
    <name evidence="1" type="ORF">OS493_037491</name>
</gene>
<dbReference type="Proteomes" id="UP001163046">
    <property type="component" value="Unassembled WGS sequence"/>
</dbReference>
<organism evidence="1 2">
    <name type="scientific">Desmophyllum pertusum</name>
    <dbReference type="NCBI Taxonomy" id="174260"/>
    <lineage>
        <taxon>Eukaryota</taxon>
        <taxon>Metazoa</taxon>
        <taxon>Cnidaria</taxon>
        <taxon>Anthozoa</taxon>
        <taxon>Hexacorallia</taxon>
        <taxon>Scleractinia</taxon>
        <taxon>Caryophylliina</taxon>
        <taxon>Caryophylliidae</taxon>
        <taxon>Desmophyllum</taxon>
    </lineage>
</organism>
<comment type="caution">
    <text evidence="1">The sequence shown here is derived from an EMBL/GenBank/DDBJ whole genome shotgun (WGS) entry which is preliminary data.</text>
</comment>
<keyword evidence="2" id="KW-1185">Reference proteome</keyword>
<reference evidence="1" key="1">
    <citation type="submission" date="2023-01" db="EMBL/GenBank/DDBJ databases">
        <title>Genome assembly of the deep-sea coral Lophelia pertusa.</title>
        <authorList>
            <person name="Herrera S."/>
            <person name="Cordes E."/>
        </authorList>
    </citation>
    <scope>NUCLEOTIDE SEQUENCE</scope>
    <source>
        <strain evidence="1">USNM1676648</strain>
        <tissue evidence="1">Polyp</tissue>
    </source>
</reference>
<accession>A0A9X0CPN6</accession>
<dbReference type="AlphaFoldDB" id="A0A9X0CPN6"/>
<protein>
    <submittedName>
        <fullName evidence="1">Uncharacterized protein</fullName>
    </submittedName>
</protein>